<gene>
    <name evidence="1" type="ORF">OCV69_05630</name>
</gene>
<keyword evidence="2" id="KW-1185">Reference proteome</keyword>
<protein>
    <recommendedName>
        <fullName evidence="3">Glycoside hydrolase family 42 N-terminal domain-containing protein</fullName>
    </recommendedName>
</protein>
<dbReference type="Proteomes" id="UP001652395">
    <property type="component" value="Unassembled WGS sequence"/>
</dbReference>
<evidence type="ECO:0000313" key="1">
    <source>
        <dbReference type="EMBL" id="MCU6799411.1"/>
    </source>
</evidence>
<proteinExistence type="predicted"/>
<comment type="caution">
    <text evidence="1">The sequence shown here is derived from an EMBL/GenBank/DDBJ whole genome shotgun (WGS) entry which is preliminary data.</text>
</comment>
<accession>A0ABT2UXP3</accession>
<evidence type="ECO:0000313" key="2">
    <source>
        <dbReference type="Proteomes" id="UP001652395"/>
    </source>
</evidence>
<sequence>MKRFVTASVLLLALALGVYWAVYYNGFYLPSGEERSAVKPPFRTEGKKLCRWDGQKYTDITLRGVDVSSSQPGHYATSYEVSKEDYLRWFEAIGEMGANAVRAVNIMDDDFYNGLYDYNMTHSQPLYLLQGTSVEDSVGDGSRDAYDEAFLDMLLEDGRTLVDIIHGRKDLPAVGIRSGGVYRKDISPWVAGFLVGTMWYPDTISYTDNSSIRSGAYRGTYFQTKEDATPFEAAMARIMDGITAYETEKYGTQRPVGFLCDPACDFLEYEEIYARQLGKHAQTDPEHVLPTDAMEAGCFAAYRLYDFCDSFADRLSVRQKQSLIGQLSGLPEDQPYGGYLELLSRYHTIPVVAAGYGISSGRGAVVRDRAPLTEKEQGQKLAEISRTLEFDGWAGGFISTWQDEWERTGWNTAFAAVPSEHYLWHDLQTEGQNFGLMAFEPGAEAVCILDGDPSEWEAEDVLMEQDGLKLSARYDAEGLYLLLEGTDRGETVYIPLDVSPEMGSSICEVPSLSFQREADLLLCLDGVSNSRLLVQERWNPMRERFLYETEGDDPFIYFPEKNGNFVPIYMAVQNPMLVDSLSPDARVLQRLGIWETGKLIHGSEKREEEDYDSLSDFCFGQGCVEIRLPWLLLNVGSPASMSVHRDYYVYYGVEFRTVREIGIGMARENGDGPVSMGSFRLKGWTGLEYRERLKDSYYIMQDYWRGTD</sequence>
<dbReference type="RefSeq" id="WP_158358243.1">
    <property type="nucleotide sequence ID" value="NZ_JAOQJF010000008.1"/>
</dbReference>
<organism evidence="1 2">
    <name type="scientific">Alitiscatomonas aceti</name>
    <dbReference type="NCBI Taxonomy" id="2981724"/>
    <lineage>
        <taxon>Bacteria</taxon>
        <taxon>Bacillati</taxon>
        <taxon>Bacillota</taxon>
        <taxon>Clostridia</taxon>
        <taxon>Lachnospirales</taxon>
        <taxon>Lachnospiraceae</taxon>
        <taxon>Alitiscatomonas</taxon>
    </lineage>
</organism>
<dbReference type="EMBL" id="JAOQJF010000008">
    <property type="protein sequence ID" value="MCU6799411.1"/>
    <property type="molecule type" value="Genomic_DNA"/>
</dbReference>
<evidence type="ECO:0008006" key="3">
    <source>
        <dbReference type="Google" id="ProtNLM"/>
    </source>
</evidence>
<reference evidence="1 2" key="1">
    <citation type="journal article" date="2021" name="ISME Commun">
        <title>Automated analysis of genomic sequences facilitates high-throughput and comprehensive description of bacteria.</title>
        <authorList>
            <person name="Hitch T.C.A."/>
        </authorList>
    </citation>
    <scope>NUCLEOTIDE SEQUENCE [LARGE SCALE GENOMIC DNA]</scope>
    <source>
        <strain evidence="2">f_CCE</strain>
    </source>
</reference>
<name>A0ABT2UXP3_9FIRM</name>